<dbReference type="STRING" id="530584.SAMN05421630_10846"/>
<protein>
    <submittedName>
        <fullName evidence="1">Uncharacterized protein</fullName>
    </submittedName>
</protein>
<name>A0A1G6UFV5_9PSEU</name>
<dbReference type="Pfam" id="PF05331">
    <property type="entry name" value="DUF742"/>
    <property type="match status" value="1"/>
</dbReference>
<evidence type="ECO:0000313" key="2">
    <source>
        <dbReference type="Proteomes" id="UP000199494"/>
    </source>
</evidence>
<proteinExistence type="predicted"/>
<keyword evidence="2" id="KW-1185">Reference proteome</keyword>
<gene>
    <name evidence="1" type="ORF">SAMN05421630_10846</name>
</gene>
<evidence type="ECO:0000313" key="1">
    <source>
        <dbReference type="EMBL" id="SDD40139.1"/>
    </source>
</evidence>
<accession>A0A1G6UFV5</accession>
<dbReference type="InterPro" id="IPR007995">
    <property type="entry name" value="DUF742"/>
</dbReference>
<dbReference type="PANTHER" id="PTHR36221:SF1">
    <property type="entry name" value="DUF742 DOMAIN-CONTAINING PROTEIN"/>
    <property type="match status" value="1"/>
</dbReference>
<dbReference type="EMBL" id="FMZE01000008">
    <property type="protein sequence ID" value="SDD40139.1"/>
    <property type="molecule type" value="Genomic_DNA"/>
</dbReference>
<organism evidence="1 2">
    <name type="scientific">Prauserella marina</name>
    <dbReference type="NCBI Taxonomy" id="530584"/>
    <lineage>
        <taxon>Bacteria</taxon>
        <taxon>Bacillati</taxon>
        <taxon>Actinomycetota</taxon>
        <taxon>Actinomycetes</taxon>
        <taxon>Pseudonocardiales</taxon>
        <taxon>Pseudonocardiaceae</taxon>
        <taxon>Prauserella</taxon>
    </lineage>
</organism>
<sequence>MSTVTQLCLQPRSIAEVAAYLSLPLGVARVLVADLLGAGLVLVRDTLGEDATWEERHELLERVLSGLRTL</sequence>
<dbReference type="PANTHER" id="PTHR36221">
    <property type="entry name" value="DUF742 DOMAIN-CONTAINING PROTEIN"/>
    <property type="match status" value="1"/>
</dbReference>
<reference evidence="1 2" key="1">
    <citation type="submission" date="2016-10" db="EMBL/GenBank/DDBJ databases">
        <authorList>
            <person name="de Groot N.N."/>
        </authorList>
    </citation>
    <scope>NUCLEOTIDE SEQUENCE [LARGE SCALE GENOMIC DNA]</scope>
    <source>
        <strain evidence="1 2">CGMCC 4.5506</strain>
    </source>
</reference>
<dbReference type="AlphaFoldDB" id="A0A1G6UFV5"/>
<dbReference type="Proteomes" id="UP000199494">
    <property type="component" value="Unassembled WGS sequence"/>
</dbReference>